<dbReference type="InParanoid" id="S0EW10"/>
<evidence type="ECO:0000259" key="2">
    <source>
        <dbReference type="Pfam" id="PF11790"/>
    </source>
</evidence>
<dbReference type="InterPro" id="IPR051923">
    <property type="entry name" value="Glycosyl_Hydrolase_39"/>
</dbReference>
<keyword evidence="3" id="KW-0858">Xylan degradation</keyword>
<dbReference type="Pfam" id="PF11790">
    <property type="entry name" value="Glyco_hydro_cc"/>
    <property type="match status" value="1"/>
</dbReference>
<dbReference type="PATRIC" id="fig|1303518.3.peg.2288"/>
<evidence type="ECO:0000313" key="3">
    <source>
        <dbReference type="EMBL" id="CCW36010.1"/>
    </source>
</evidence>
<dbReference type="eggNOG" id="COG3664">
    <property type="taxonomic scope" value="Bacteria"/>
</dbReference>
<dbReference type="Gene3D" id="3.20.20.80">
    <property type="entry name" value="Glycosidases"/>
    <property type="match status" value="1"/>
</dbReference>
<reference evidence="4" key="1">
    <citation type="submission" date="2013-03" db="EMBL/GenBank/DDBJ databases">
        <title>Genome sequence of Chthonomonas calidirosea, the first sequenced genome from the Armatimonadetes phylum (formally candidate division OP10).</title>
        <authorList>
            <person name="Lee K.C.Y."/>
            <person name="Morgan X.C."/>
            <person name="Dunfield P.F."/>
            <person name="Tamas I."/>
            <person name="Houghton K.M."/>
            <person name="Vyssotski M."/>
            <person name="Ryan J.L.J."/>
            <person name="Lagutin K."/>
            <person name="McDonald I.R."/>
            <person name="Stott M.B."/>
        </authorList>
    </citation>
    <scope>NUCLEOTIDE SEQUENCE [LARGE SCALE GENOMIC DNA]</scope>
    <source>
        <strain evidence="4">DSM 23976 / ICMP 18418 / T49</strain>
    </source>
</reference>
<gene>
    <name evidence="3" type="ORF">CCALI_02203</name>
</gene>
<dbReference type="AlphaFoldDB" id="S0EW10"/>
<dbReference type="Gene3D" id="2.60.120.260">
    <property type="entry name" value="Galactose-binding domain-like"/>
    <property type="match status" value="1"/>
</dbReference>
<evidence type="ECO:0000256" key="1">
    <source>
        <dbReference type="SAM" id="SignalP"/>
    </source>
</evidence>
<dbReference type="STRING" id="454171.CP488_01890"/>
<dbReference type="InterPro" id="IPR017853">
    <property type="entry name" value="GH"/>
</dbReference>
<dbReference type="OrthoDB" id="9776971at2"/>
<dbReference type="GO" id="GO:0004553">
    <property type="term" value="F:hydrolase activity, hydrolyzing O-glycosyl compounds"/>
    <property type="evidence" value="ECO:0007669"/>
    <property type="project" value="TreeGrafter"/>
</dbReference>
<feature type="domain" description="Asl1-like glycosyl hydrolase catalytic" evidence="2">
    <location>
        <begin position="121"/>
        <end position="288"/>
    </location>
</feature>
<organism evidence="3 4">
    <name type="scientific">Chthonomonas calidirosea (strain DSM 23976 / ICMP 18418 / T49)</name>
    <dbReference type="NCBI Taxonomy" id="1303518"/>
    <lineage>
        <taxon>Bacteria</taxon>
        <taxon>Bacillati</taxon>
        <taxon>Armatimonadota</taxon>
        <taxon>Chthonomonadia</taxon>
        <taxon>Chthonomonadales</taxon>
        <taxon>Chthonomonadaceae</taxon>
        <taxon>Chthonomonas</taxon>
    </lineage>
</organism>
<keyword evidence="3" id="KW-0378">Hydrolase</keyword>
<dbReference type="InterPro" id="IPR024655">
    <property type="entry name" value="Asl1_glyco_hydro_catalytic"/>
</dbReference>
<evidence type="ECO:0000313" key="4">
    <source>
        <dbReference type="Proteomes" id="UP000014227"/>
    </source>
</evidence>
<keyword evidence="3" id="KW-0326">Glycosidase</keyword>
<dbReference type="KEGG" id="ccz:CCALI_02203"/>
<keyword evidence="1" id="KW-0732">Signal</keyword>
<sequence>MLVALLCFCFSPLSACADTSYSLFGLNGIGYFHYLNAPNAHQTAQQKMQWLERAGAKWDRFDFWWGTIEPQPGVWKWDQADWLVSFYTRHHIRMLPILCYQAAWMHQSPHTPEDFAQFADFVAHVVSRYHKQIHCWEIWNEPNIPAFWKPHPDAAAYTELLKAAYLAAHRADPHCVIVGAAANETDINWLEAIADHGGLSYMDAVSIHPYSMSDGPEQMYLAQQLENVRRFLSAHGRPNLPIWITEMGWTSSIENLQSMQRAAIYLVQSYTIAAAEGVQHLFWFNEQDWTEGGKLQGWGLLSPDMHPKLTFDAYRQIAAFLDGCHFVGYVPLDNGIGYLFRKGRVERLIAWAYRGQTATLPPLRPNAKLIPLFYTSPDQPTESSLKADTAQGALTLSETPLFITDVARAFLKPLTITHTLPAPSQWVVNGDLQQIDAKGAYGWHKGVFYGGADRGTFATFPEEHALALTNTTDALWQSWSVPVMPGERYRLTVEILTKEATGENDAQILFLGGPGWSWLGGPTTESVTGSTNGWRTFTVEGSVPKDADFLRVNLISKRNTGLVLFRNIRLQRVP</sequence>
<keyword evidence="3" id="KW-0624">Polysaccharide degradation</keyword>
<name>S0EW10_CHTCT</name>
<dbReference type="HOGENOM" id="CLU_031188_0_0_0"/>
<dbReference type="SUPFAM" id="SSF51445">
    <property type="entry name" value="(Trans)glycosidases"/>
    <property type="match status" value="1"/>
</dbReference>
<dbReference type="PANTHER" id="PTHR12631">
    <property type="entry name" value="ALPHA-L-IDURONIDASE"/>
    <property type="match status" value="1"/>
</dbReference>
<proteinExistence type="predicted"/>
<dbReference type="EMBL" id="HF951689">
    <property type="protein sequence ID" value="CCW36010.1"/>
    <property type="molecule type" value="Genomic_DNA"/>
</dbReference>
<feature type="chain" id="PRO_5004486142" evidence="1">
    <location>
        <begin position="18"/>
        <end position="574"/>
    </location>
</feature>
<dbReference type="RefSeq" id="WP_016483531.1">
    <property type="nucleotide sequence ID" value="NC_021487.1"/>
</dbReference>
<dbReference type="GO" id="GO:0045493">
    <property type="term" value="P:xylan catabolic process"/>
    <property type="evidence" value="ECO:0007669"/>
    <property type="project" value="UniProtKB-KW"/>
</dbReference>
<dbReference type="PANTHER" id="PTHR12631:SF10">
    <property type="entry name" value="BETA-XYLOSIDASE-LIKE PROTEIN-RELATED"/>
    <property type="match status" value="1"/>
</dbReference>
<keyword evidence="3" id="KW-0119">Carbohydrate metabolism</keyword>
<dbReference type="Proteomes" id="UP000014227">
    <property type="component" value="Chromosome I"/>
</dbReference>
<protein>
    <submittedName>
        <fullName evidence="3">Beta-1,4-xylanase</fullName>
    </submittedName>
</protein>
<accession>S0EW10</accession>
<feature type="signal peptide" evidence="1">
    <location>
        <begin position="1"/>
        <end position="17"/>
    </location>
</feature>
<keyword evidence="4" id="KW-1185">Reference proteome</keyword>